<dbReference type="AlphaFoldDB" id="A0A6B9XUR1"/>
<sequence>MDRATGSNRDNSIGRVEPSFPTHLPFYIHMRVSSRAGSFESKLFLLFKGTAIKI</sequence>
<accession>A0A6B9XUR1</accession>
<reference evidence="1" key="1">
    <citation type="submission" date="2019-03" db="EMBL/GenBank/DDBJ databases">
        <title>Largest Complete Mitochondrial Genome of a Gymnosperm, Sitka Spruce (Picea sitchensis), Indicates Complex Physical Structure.</title>
        <authorList>
            <person name="Jackman S.D."/>
            <person name="Coombe L."/>
            <person name="Warren R."/>
            <person name="Kirk H."/>
            <person name="Trinh E."/>
            <person name="McLeod T."/>
            <person name="Pleasance S."/>
            <person name="Pandoh P."/>
            <person name="Zhao Y."/>
            <person name="Coope R."/>
            <person name="Bousquet J."/>
            <person name="Bohlmann J.C."/>
            <person name="Jones S.J.M."/>
            <person name="Birol I."/>
        </authorList>
    </citation>
    <scope>NUCLEOTIDE SEQUENCE</scope>
    <source>
        <strain evidence="1">Q903</strain>
    </source>
</reference>
<organism evidence="1">
    <name type="scientific">Picea sitchensis</name>
    <name type="common">Sitka spruce</name>
    <name type="synonym">Pinus sitchensis</name>
    <dbReference type="NCBI Taxonomy" id="3332"/>
    <lineage>
        <taxon>Eukaryota</taxon>
        <taxon>Viridiplantae</taxon>
        <taxon>Streptophyta</taxon>
        <taxon>Embryophyta</taxon>
        <taxon>Tracheophyta</taxon>
        <taxon>Spermatophyta</taxon>
        <taxon>Pinopsida</taxon>
        <taxon>Pinidae</taxon>
        <taxon>Conifers I</taxon>
        <taxon>Pinales</taxon>
        <taxon>Pinaceae</taxon>
        <taxon>Picea</taxon>
    </lineage>
</organism>
<evidence type="ECO:0000313" key="1">
    <source>
        <dbReference type="EMBL" id="QHR89862.1"/>
    </source>
</evidence>
<geneLocation type="mitochondrion" evidence="1"/>
<proteinExistence type="predicted"/>
<protein>
    <submittedName>
        <fullName evidence="1">Uncharacterized protein</fullName>
    </submittedName>
</protein>
<name>A0A6B9XUR1_PICSI</name>
<keyword evidence="1" id="KW-0496">Mitochondrion</keyword>
<gene>
    <name evidence="1" type="primary">orf03907</name>
    <name evidence="1" type="ORF">Q903MT_gene3884</name>
</gene>
<dbReference type="EMBL" id="MK697699">
    <property type="protein sequence ID" value="QHR89862.1"/>
    <property type="molecule type" value="Genomic_DNA"/>
</dbReference>